<dbReference type="InterPro" id="IPR036237">
    <property type="entry name" value="Xyl_isomerase-like_sf"/>
</dbReference>
<comment type="catalytic activity">
    <reaction evidence="1">
        <text>D-mannonate = 2-dehydro-3-deoxy-D-gluconate + H2O</text>
        <dbReference type="Rhea" id="RHEA:20097"/>
        <dbReference type="ChEBI" id="CHEBI:15377"/>
        <dbReference type="ChEBI" id="CHEBI:17767"/>
        <dbReference type="ChEBI" id="CHEBI:57990"/>
        <dbReference type="EC" id="4.2.1.8"/>
    </reaction>
</comment>
<reference evidence="11 12" key="1">
    <citation type="submission" date="2023-11" db="EMBL/GenBank/DDBJ databases">
        <title>Genome sequence of Microbacterium rhizosphaerae KACC 19337.</title>
        <authorList>
            <person name="Choi H."/>
            <person name="Kim S."/>
            <person name="Kim Y."/>
            <person name="Kwon S.-W."/>
            <person name="Heo J."/>
        </authorList>
    </citation>
    <scope>NUCLEOTIDE SEQUENCE [LARGE SCALE GENOMIC DNA]</scope>
    <source>
        <strain evidence="11 12">KACC 19337</strain>
    </source>
</reference>
<dbReference type="EMBL" id="CP139368">
    <property type="protein sequence ID" value="WPR89344.1"/>
    <property type="molecule type" value="Genomic_DNA"/>
</dbReference>
<evidence type="ECO:0000256" key="10">
    <source>
        <dbReference type="ARBA" id="ARBA00023239"/>
    </source>
</evidence>
<protein>
    <recommendedName>
        <fullName evidence="7">mannonate dehydratase</fullName>
        <ecNumber evidence="7">4.2.1.8</ecNumber>
    </recommendedName>
</protein>
<evidence type="ECO:0000256" key="5">
    <source>
        <dbReference type="ARBA" id="ARBA00004892"/>
    </source>
</evidence>
<evidence type="ECO:0000313" key="12">
    <source>
        <dbReference type="Proteomes" id="UP001323798"/>
    </source>
</evidence>
<dbReference type="Gene3D" id="3.20.20.150">
    <property type="entry name" value="Divalent-metal-dependent TIM barrel enzymes"/>
    <property type="match status" value="1"/>
</dbReference>
<dbReference type="PANTHER" id="PTHR30387">
    <property type="entry name" value="MANNONATE DEHYDRATASE"/>
    <property type="match status" value="1"/>
</dbReference>
<evidence type="ECO:0000256" key="8">
    <source>
        <dbReference type="ARBA" id="ARBA00023004"/>
    </source>
</evidence>
<dbReference type="Proteomes" id="UP001323798">
    <property type="component" value="Chromosome"/>
</dbReference>
<dbReference type="Pfam" id="PF03786">
    <property type="entry name" value="UxuA"/>
    <property type="match status" value="2"/>
</dbReference>
<comment type="cofactor">
    <cofactor evidence="2">
        <name>Mn(2+)</name>
        <dbReference type="ChEBI" id="CHEBI:29035"/>
    </cofactor>
</comment>
<evidence type="ECO:0000256" key="9">
    <source>
        <dbReference type="ARBA" id="ARBA00023211"/>
    </source>
</evidence>
<dbReference type="InterPro" id="IPR004628">
    <property type="entry name" value="Man_deHydtase"/>
</dbReference>
<evidence type="ECO:0000256" key="1">
    <source>
        <dbReference type="ARBA" id="ARBA00001794"/>
    </source>
</evidence>
<dbReference type="RefSeq" id="WP_320942060.1">
    <property type="nucleotide sequence ID" value="NZ_BAABEU010000001.1"/>
</dbReference>
<organism evidence="11 12">
    <name type="scientific">Microbacterium rhizosphaerae</name>
    <dbReference type="NCBI Taxonomy" id="1678237"/>
    <lineage>
        <taxon>Bacteria</taxon>
        <taxon>Bacillati</taxon>
        <taxon>Actinomycetota</taxon>
        <taxon>Actinomycetes</taxon>
        <taxon>Micrococcales</taxon>
        <taxon>Microbacteriaceae</taxon>
        <taxon>Microbacterium</taxon>
    </lineage>
</organism>
<evidence type="ECO:0000256" key="2">
    <source>
        <dbReference type="ARBA" id="ARBA00001936"/>
    </source>
</evidence>
<keyword evidence="10 11" id="KW-0456">Lyase</keyword>
<keyword evidence="9" id="KW-0464">Manganese</keyword>
<dbReference type="GO" id="GO:0008927">
    <property type="term" value="F:mannonate dehydratase activity"/>
    <property type="evidence" value="ECO:0007669"/>
    <property type="project" value="UniProtKB-EC"/>
</dbReference>
<sequence>MIQLSELLPPRPEASWKLIRQVGVDNVVGVLNGAEQDQRMFQSVGAGGWTAEDRDEVPWSEKALAHNVEVYADYGFRLIATEDTAPLDKARLGLEGRDEQIDHVIEQVRAMGRLGIPTLAYNWMALSSWGRTNIAIPDRGGALVTGFRKADTDAMPRLVDEGEVSREQMWDALAYFLDAVVPEAEAAGVRLAMHPDDPPQPFDRNLPRIMSSVEAFRRLLSLHPSNANGITLCQGNFALMPEVLDGTTPIPAVIREFGAERIPFVHFRDVRGTPVEFQETFHDAGQTDMPACMEAYQEIGFAGAMRPDHVPTLEGEPNSRPGYETLGRLFAIGYIRGLEQSVYGHPCTRVVA</sequence>
<dbReference type="PIRSF" id="PIRSF016049">
    <property type="entry name" value="Man_dehyd"/>
    <property type="match status" value="1"/>
</dbReference>
<dbReference type="SUPFAM" id="SSF51658">
    <property type="entry name" value="Xylose isomerase-like"/>
    <property type="match status" value="1"/>
</dbReference>
<evidence type="ECO:0000256" key="4">
    <source>
        <dbReference type="ARBA" id="ARBA00002713"/>
    </source>
</evidence>
<dbReference type="EC" id="4.2.1.8" evidence="7"/>
<proteinExistence type="inferred from homology"/>
<evidence type="ECO:0000313" key="11">
    <source>
        <dbReference type="EMBL" id="WPR89344.1"/>
    </source>
</evidence>
<keyword evidence="8" id="KW-0408">Iron</keyword>
<dbReference type="PANTHER" id="PTHR30387:SF2">
    <property type="entry name" value="MANNONATE DEHYDRATASE"/>
    <property type="match status" value="1"/>
</dbReference>
<evidence type="ECO:0000256" key="3">
    <source>
        <dbReference type="ARBA" id="ARBA00001954"/>
    </source>
</evidence>
<gene>
    <name evidence="11" type="ORF">SM116_16520</name>
</gene>
<evidence type="ECO:0000256" key="6">
    <source>
        <dbReference type="ARBA" id="ARBA00007389"/>
    </source>
</evidence>
<comment type="similarity">
    <text evidence="6">Belongs to the mannonate dehydratase family.</text>
</comment>
<evidence type="ECO:0000256" key="7">
    <source>
        <dbReference type="ARBA" id="ARBA00012927"/>
    </source>
</evidence>
<name>A0ABZ0SMB2_9MICO</name>
<keyword evidence="12" id="KW-1185">Reference proteome</keyword>
<comment type="cofactor">
    <cofactor evidence="3">
        <name>Fe(2+)</name>
        <dbReference type="ChEBI" id="CHEBI:29033"/>
    </cofactor>
</comment>
<comment type="function">
    <text evidence="4">Catalyzes the dehydration of D-mannonate.</text>
</comment>
<accession>A0ABZ0SMB2</accession>
<comment type="pathway">
    <text evidence="5">Carbohydrate metabolism; pentose and glucuronate interconversion.</text>
</comment>